<protein>
    <submittedName>
        <fullName evidence="4">Zinc finger MYM-type protein 1-like</fullName>
    </submittedName>
</protein>
<feature type="domain" description="TTF-type" evidence="2">
    <location>
        <begin position="309"/>
        <end position="393"/>
    </location>
</feature>
<gene>
    <name evidence="4" type="primary">LOC136088347</name>
</gene>
<evidence type="ECO:0000256" key="1">
    <source>
        <dbReference type="SAM" id="MobiDB-lite"/>
    </source>
</evidence>
<dbReference type="GeneID" id="136088347"/>
<dbReference type="PANTHER" id="PTHR45749:SF35">
    <property type="entry name" value="AC-LIKE TRANSPOSASE-RELATED"/>
    <property type="match status" value="1"/>
</dbReference>
<name>A0ABM4D1I3_HYDVU</name>
<dbReference type="PANTHER" id="PTHR45749">
    <property type="match status" value="1"/>
</dbReference>
<reference evidence="4" key="1">
    <citation type="submission" date="2025-08" db="UniProtKB">
        <authorList>
            <consortium name="RefSeq"/>
        </authorList>
    </citation>
    <scope>IDENTIFICATION</scope>
</reference>
<evidence type="ECO:0000313" key="4">
    <source>
        <dbReference type="RefSeq" id="XP_065668117.1"/>
    </source>
</evidence>
<accession>A0ABM4D1I3</accession>
<dbReference type="Pfam" id="PF05699">
    <property type="entry name" value="Dimer_Tnp_hAT"/>
    <property type="match status" value="1"/>
</dbReference>
<dbReference type="SUPFAM" id="SSF53098">
    <property type="entry name" value="Ribonuclease H-like"/>
    <property type="match status" value="1"/>
</dbReference>
<dbReference type="InterPro" id="IPR012337">
    <property type="entry name" value="RNaseH-like_sf"/>
</dbReference>
<keyword evidence="3" id="KW-1185">Reference proteome</keyword>
<dbReference type="InterPro" id="IPR008906">
    <property type="entry name" value="HATC_C_dom"/>
</dbReference>
<organism evidence="3 4">
    <name type="scientific">Hydra vulgaris</name>
    <name type="common">Hydra</name>
    <name type="synonym">Hydra attenuata</name>
    <dbReference type="NCBI Taxonomy" id="6087"/>
    <lineage>
        <taxon>Eukaryota</taxon>
        <taxon>Metazoa</taxon>
        <taxon>Cnidaria</taxon>
        <taxon>Hydrozoa</taxon>
        <taxon>Hydroidolina</taxon>
        <taxon>Anthoathecata</taxon>
        <taxon>Aplanulata</taxon>
        <taxon>Hydridae</taxon>
        <taxon>Hydra</taxon>
    </lineage>
</organism>
<dbReference type="RefSeq" id="XP_065668117.1">
    <property type="nucleotide sequence ID" value="XM_065812045.1"/>
</dbReference>
<evidence type="ECO:0000313" key="3">
    <source>
        <dbReference type="Proteomes" id="UP001652625"/>
    </source>
</evidence>
<feature type="region of interest" description="Disordered" evidence="1">
    <location>
        <begin position="243"/>
        <end position="263"/>
    </location>
</feature>
<dbReference type="InterPro" id="IPR025398">
    <property type="entry name" value="DUF4371"/>
</dbReference>
<evidence type="ECO:0000259" key="2">
    <source>
        <dbReference type="SMART" id="SM00597"/>
    </source>
</evidence>
<sequence length="1016" mass="115918">MEFKNILTSKVALLADHAIIYSCCDKKPTPSDCLEGTFELEKDLTSATAWGSQWLVNFNTDKTQLFSANRYRNKLDLPLIINGDVLDESSTFHLLGLTLTSDLSWKSYIKSIAKLASAKFKFFKRYNIMDRGKRQRFSGSQYKKIRLQREANSAKQKNALLHFLSRSSSEKALAPIVASTSNQNEVEIEIESGGEIEYADSVSVNEYRNSGNDITAKEPENVDEVEFISNLSEVVVQNVDDIGQNENNEDQSGEDPKTNKDLPLNFNDPAKWPIIDGKFKALLMKYGPIQKLPSLFPEDEQGRKFSSFHFYRRMSNGDKIKRTWLVYSITKDTVFCFCCKIFRPNKFSLSSHDGCRDWKNISVIIKRHETSSGHTTAYLNWRDLEVRLKSGATIDQINQKIIQSETQHWRQVLERIITLIRTLAGQNLALRGTCEKLFEPNNGNFLKFIEFLGNYDPIISKHIQRITTSEIHTTYLGKTIQNEIVELLANKIKNHILAKLERAKYYSLILDCTPDISHMEQMTVVFRFVSATESSSEKPAEVVVSEHFVTFLELQDTTGANMTKVVIDKLQELGVNLDDMRGQGYDNGANMRGKYNGVQARIRQLNPRAFFVPCSANSLNLVLNDAANCCMEAVASIQQFFDLIQGIYNFFSASTHRWTILLNHLSDLTIKPLSATRWESRVDAVRALRFQISGVYDALIEIAEDNTLTTAPQVKSRAEAKGIARNISNFKFVCSLVLWYDILFQINIDSKMLQSQALDLSLALEHLNATKSFLCDYRCDEAFAAMVENAKKLAVELEIFEGFDVDDPVRVRRKSRQFLYEGRDEPIVSPEQNFRVSFFNRILDIAIQAINERFTQLSEYNELFGFLYNIGSKHFTDDELLKHCKDLQLALMSDGQSDINGVEFWYKIKVIGRRLDTSNSDPKSVLKCIYTSNVVEVFPNLSIALRILLTLPVTVASAERSFSKLKIIKSYFRSQMCQDRLVGLATISIEKEIADHLDKEDLVKDFAELKARKIHF</sequence>
<proteinExistence type="predicted"/>
<dbReference type="SMART" id="SM00597">
    <property type="entry name" value="ZnF_TTF"/>
    <property type="match status" value="1"/>
</dbReference>
<dbReference type="Pfam" id="PF14291">
    <property type="entry name" value="DUF4371"/>
    <property type="match status" value="1"/>
</dbReference>
<dbReference type="InterPro" id="IPR006580">
    <property type="entry name" value="Znf_TTF"/>
</dbReference>
<dbReference type="Proteomes" id="UP001652625">
    <property type="component" value="Chromosome 12"/>
</dbReference>